<accession>A0A1W1ZFX9</accession>
<dbReference type="InterPro" id="IPR001469">
    <property type="entry name" value="ATP_synth_F1_dsu/esu"/>
</dbReference>
<keyword evidence="8" id="KW-0375">Hydrogen ion transport</keyword>
<evidence type="ECO:0000313" key="11">
    <source>
        <dbReference type="EMBL" id="SMC46918.1"/>
    </source>
</evidence>
<evidence type="ECO:0000256" key="5">
    <source>
        <dbReference type="ARBA" id="ARBA00023136"/>
    </source>
</evidence>
<dbReference type="HAMAP" id="MF_00530">
    <property type="entry name" value="ATP_synth_epsil_bac"/>
    <property type="match status" value="1"/>
</dbReference>
<dbReference type="AlphaFoldDB" id="A0A1W1ZFX9"/>
<evidence type="ECO:0000256" key="6">
    <source>
        <dbReference type="ARBA" id="ARBA00023196"/>
    </source>
</evidence>
<dbReference type="GO" id="GO:0045259">
    <property type="term" value="C:proton-transporting ATP synthase complex"/>
    <property type="evidence" value="ECO:0007669"/>
    <property type="project" value="UniProtKB-KW"/>
</dbReference>
<organism evidence="11 12">
    <name type="scientific">Sporomusa malonica</name>
    <dbReference type="NCBI Taxonomy" id="112901"/>
    <lineage>
        <taxon>Bacteria</taxon>
        <taxon>Bacillati</taxon>
        <taxon>Bacillota</taxon>
        <taxon>Negativicutes</taxon>
        <taxon>Selenomonadales</taxon>
        <taxon>Sporomusaceae</taxon>
        <taxon>Sporomusa</taxon>
    </lineage>
</organism>
<dbReference type="GO" id="GO:0005524">
    <property type="term" value="F:ATP binding"/>
    <property type="evidence" value="ECO:0007669"/>
    <property type="project" value="UniProtKB-UniRule"/>
</dbReference>
<dbReference type="OrthoDB" id="9804110at2"/>
<dbReference type="SUPFAM" id="SSF51344">
    <property type="entry name" value="Epsilon subunit of F1F0-ATP synthase N-terminal domain"/>
    <property type="match status" value="1"/>
</dbReference>
<sequence>MAKKIRLNIFTPDRMVYSENVNMVIARATNGDLGICPGHAPSITSLEIWSLRIIKDEGEQQLLLCGGFMEVRPKKITVLASCAETPEEIDIRRANAAKERTALRLKGDIDARRAEFTRKRAALRLKVSQSNKP</sequence>
<dbReference type="STRING" id="112901.SAMN04488500_103252"/>
<dbReference type="Gene3D" id="2.60.15.10">
    <property type="entry name" value="F0F1 ATP synthase delta/epsilon subunit, N-terminal"/>
    <property type="match status" value="1"/>
</dbReference>
<evidence type="ECO:0000256" key="2">
    <source>
        <dbReference type="ARBA" id="ARBA00005712"/>
    </source>
</evidence>
<comment type="subcellular location">
    <subcellularLocation>
        <location evidence="8">Cell membrane</location>
        <topology evidence="8">Peripheral membrane protein</topology>
    </subcellularLocation>
    <subcellularLocation>
        <location evidence="1">Endomembrane system</location>
        <topology evidence="1">Peripheral membrane protein</topology>
    </subcellularLocation>
</comment>
<dbReference type="GO" id="GO:0046933">
    <property type="term" value="F:proton-transporting ATP synthase activity, rotational mechanism"/>
    <property type="evidence" value="ECO:0007669"/>
    <property type="project" value="UniProtKB-UniRule"/>
</dbReference>
<protein>
    <recommendedName>
        <fullName evidence="8">ATP synthase epsilon chain</fullName>
    </recommendedName>
    <alternativeName>
        <fullName evidence="8">ATP synthase F1 sector epsilon subunit</fullName>
    </alternativeName>
    <alternativeName>
        <fullName evidence="8">F-ATPase epsilon subunit</fullName>
    </alternativeName>
</protein>
<evidence type="ECO:0000256" key="1">
    <source>
        <dbReference type="ARBA" id="ARBA00004184"/>
    </source>
</evidence>
<comment type="similarity">
    <text evidence="2 8 9">Belongs to the ATPase epsilon chain family.</text>
</comment>
<dbReference type="CDD" id="cd12152">
    <property type="entry name" value="F1-ATPase_delta"/>
    <property type="match status" value="1"/>
</dbReference>
<dbReference type="EMBL" id="FWXI01000003">
    <property type="protein sequence ID" value="SMC46918.1"/>
    <property type="molecule type" value="Genomic_DNA"/>
</dbReference>
<keyword evidence="8" id="KW-1003">Cell membrane</keyword>
<dbReference type="InterPro" id="IPR020546">
    <property type="entry name" value="ATP_synth_F1_dsu/esu_N"/>
</dbReference>
<dbReference type="Pfam" id="PF02823">
    <property type="entry name" value="ATP-synt_DE_N"/>
    <property type="match status" value="1"/>
</dbReference>
<name>A0A1W1ZFX9_9FIRM</name>
<evidence type="ECO:0000313" key="12">
    <source>
        <dbReference type="Proteomes" id="UP000192738"/>
    </source>
</evidence>
<keyword evidence="3 8" id="KW-0813">Transport</keyword>
<dbReference type="PANTHER" id="PTHR13822:SF10">
    <property type="entry name" value="ATP SYNTHASE EPSILON CHAIN, CHLOROPLASTIC"/>
    <property type="match status" value="1"/>
</dbReference>
<proteinExistence type="inferred from homology"/>
<feature type="domain" description="ATP synthase F1 complex delta/epsilon subunit N-terminal" evidence="10">
    <location>
        <begin position="6"/>
        <end position="81"/>
    </location>
</feature>
<dbReference type="Gene3D" id="1.20.5.440">
    <property type="entry name" value="ATP synthase delta/epsilon subunit, C-terminal domain"/>
    <property type="match status" value="1"/>
</dbReference>
<comment type="subunit">
    <text evidence="8 9">F-type ATPases have 2 components, CF(1) - the catalytic core - and CF(0) - the membrane proton channel. CF(1) has five subunits: alpha(3), beta(3), gamma(1), delta(1), epsilon(1). CF(0) has three main subunits: a, b and c.</text>
</comment>
<keyword evidence="6 8" id="KW-0139">CF(1)</keyword>
<reference evidence="11 12" key="1">
    <citation type="submission" date="2017-04" db="EMBL/GenBank/DDBJ databases">
        <authorList>
            <person name="Afonso C.L."/>
            <person name="Miller P.J."/>
            <person name="Scott M.A."/>
            <person name="Spackman E."/>
            <person name="Goraichik I."/>
            <person name="Dimitrov K.M."/>
            <person name="Suarez D.L."/>
            <person name="Swayne D.E."/>
        </authorList>
    </citation>
    <scope>NUCLEOTIDE SEQUENCE [LARGE SCALE GENOMIC DNA]</scope>
    <source>
        <strain evidence="11 12">DSM 5090</strain>
    </source>
</reference>
<keyword evidence="5 8" id="KW-0472">Membrane</keyword>
<evidence type="ECO:0000259" key="10">
    <source>
        <dbReference type="Pfam" id="PF02823"/>
    </source>
</evidence>
<dbReference type="PANTHER" id="PTHR13822">
    <property type="entry name" value="ATP SYNTHASE DELTA/EPSILON CHAIN"/>
    <property type="match status" value="1"/>
</dbReference>
<dbReference type="Proteomes" id="UP000192738">
    <property type="component" value="Unassembled WGS sequence"/>
</dbReference>
<evidence type="ECO:0000256" key="3">
    <source>
        <dbReference type="ARBA" id="ARBA00022448"/>
    </source>
</evidence>
<evidence type="ECO:0000256" key="4">
    <source>
        <dbReference type="ARBA" id="ARBA00023065"/>
    </source>
</evidence>
<dbReference type="GO" id="GO:0012505">
    <property type="term" value="C:endomembrane system"/>
    <property type="evidence" value="ECO:0007669"/>
    <property type="project" value="UniProtKB-SubCell"/>
</dbReference>
<dbReference type="InterPro" id="IPR036771">
    <property type="entry name" value="ATPsynth_dsu/esu_N"/>
</dbReference>
<dbReference type="GO" id="GO:0005886">
    <property type="term" value="C:plasma membrane"/>
    <property type="evidence" value="ECO:0007669"/>
    <property type="project" value="UniProtKB-SubCell"/>
</dbReference>
<evidence type="ECO:0000256" key="7">
    <source>
        <dbReference type="ARBA" id="ARBA00023310"/>
    </source>
</evidence>
<dbReference type="RefSeq" id="WP_084574578.1">
    <property type="nucleotide sequence ID" value="NZ_CP155572.1"/>
</dbReference>
<dbReference type="NCBIfam" id="TIGR01216">
    <property type="entry name" value="ATP_synt_epsi"/>
    <property type="match status" value="1"/>
</dbReference>
<gene>
    <name evidence="8" type="primary">atpC</name>
    <name evidence="11" type="ORF">SAMN04488500_103252</name>
</gene>
<evidence type="ECO:0000256" key="9">
    <source>
        <dbReference type="RuleBase" id="RU003656"/>
    </source>
</evidence>
<evidence type="ECO:0000256" key="8">
    <source>
        <dbReference type="HAMAP-Rule" id="MF_00530"/>
    </source>
</evidence>
<keyword evidence="7 8" id="KW-0066">ATP synthesis</keyword>
<comment type="function">
    <text evidence="8">Produces ATP from ADP in the presence of a proton gradient across the membrane.</text>
</comment>
<keyword evidence="12" id="KW-1185">Reference proteome</keyword>
<keyword evidence="4 8" id="KW-0406">Ion transport</keyword>